<reference evidence="2 3" key="1">
    <citation type="submission" date="2020-07" db="EMBL/GenBank/DDBJ databases">
        <title>Sequencing the genomes of 1000 actinobacteria strains.</title>
        <authorList>
            <person name="Klenk H.-P."/>
        </authorList>
    </citation>
    <scope>NUCLEOTIDE SEQUENCE [LARGE SCALE GENOMIC DNA]</scope>
    <source>
        <strain evidence="2 3">DSM 18965</strain>
    </source>
</reference>
<comment type="caution">
    <text evidence="2">The sequence shown here is derived from an EMBL/GenBank/DDBJ whole genome shotgun (WGS) entry which is preliminary data.</text>
</comment>
<dbReference type="EMBL" id="JACCBE010000001">
    <property type="protein sequence ID" value="NYD59382.1"/>
    <property type="molecule type" value="Genomic_DNA"/>
</dbReference>
<evidence type="ECO:0000313" key="3">
    <source>
        <dbReference type="Proteomes" id="UP000516957"/>
    </source>
</evidence>
<feature type="transmembrane region" description="Helical" evidence="1">
    <location>
        <begin position="125"/>
        <end position="142"/>
    </location>
</feature>
<dbReference type="Pfam" id="PF10825">
    <property type="entry name" value="DUF2752"/>
    <property type="match status" value="1"/>
</dbReference>
<dbReference type="AlphaFoldDB" id="A0A7Y9F4A1"/>
<keyword evidence="1" id="KW-1133">Transmembrane helix</keyword>
<sequence>MLDELDEHPVVPAPAARRAPGRAWLPFVATGLLGLGAAAVVATVDPHEPGHYPTCPFLSVTGLYCPGCGSLRTLSSLAGGDLVGAAARNPLTLLALPLLLLAYLQWGRRLAGRGTWSPTSLPARWIWLLLGALLAFWVLRNLPGWDVLSPA</sequence>
<evidence type="ECO:0000313" key="2">
    <source>
        <dbReference type="EMBL" id="NYD59382.1"/>
    </source>
</evidence>
<evidence type="ECO:0008006" key="4">
    <source>
        <dbReference type="Google" id="ProtNLM"/>
    </source>
</evidence>
<protein>
    <recommendedName>
        <fullName evidence="4">DUF2752 domain-containing protein</fullName>
    </recommendedName>
</protein>
<proteinExistence type="predicted"/>
<dbReference type="RefSeq" id="WP_179616840.1">
    <property type="nucleotide sequence ID" value="NZ_CP059163.1"/>
</dbReference>
<keyword evidence="1" id="KW-0812">Transmembrane</keyword>
<name>A0A7Y9F4A1_9ACTN</name>
<feature type="transmembrane region" description="Helical" evidence="1">
    <location>
        <begin position="82"/>
        <end position="104"/>
    </location>
</feature>
<evidence type="ECO:0000256" key="1">
    <source>
        <dbReference type="SAM" id="Phobius"/>
    </source>
</evidence>
<organism evidence="2 3">
    <name type="scientific">Nocardioides marinisabuli</name>
    <dbReference type="NCBI Taxonomy" id="419476"/>
    <lineage>
        <taxon>Bacteria</taxon>
        <taxon>Bacillati</taxon>
        <taxon>Actinomycetota</taxon>
        <taxon>Actinomycetes</taxon>
        <taxon>Propionibacteriales</taxon>
        <taxon>Nocardioidaceae</taxon>
        <taxon>Nocardioides</taxon>
    </lineage>
</organism>
<gene>
    <name evidence="2" type="ORF">BKA08_003620</name>
</gene>
<dbReference type="Proteomes" id="UP000516957">
    <property type="component" value="Unassembled WGS sequence"/>
</dbReference>
<keyword evidence="1" id="KW-0472">Membrane</keyword>
<keyword evidence="3" id="KW-1185">Reference proteome</keyword>
<feature type="transmembrane region" description="Helical" evidence="1">
    <location>
        <begin position="23"/>
        <end position="44"/>
    </location>
</feature>
<dbReference type="InterPro" id="IPR021215">
    <property type="entry name" value="DUF2752"/>
</dbReference>
<accession>A0A7Y9F4A1</accession>